<name>A0A3Q3K4N1_MONAL</name>
<evidence type="ECO:0000256" key="5">
    <source>
        <dbReference type="ARBA" id="ARBA00022741"/>
    </source>
</evidence>
<dbReference type="SUPFAM" id="SSF56112">
    <property type="entry name" value="Protein kinase-like (PK-like)"/>
    <property type="match status" value="1"/>
</dbReference>
<dbReference type="Gene3D" id="1.10.510.10">
    <property type="entry name" value="Transferase(Phosphotransferase) domain 1"/>
    <property type="match status" value="1"/>
</dbReference>
<organism evidence="11 12">
    <name type="scientific">Monopterus albus</name>
    <name type="common">Swamp eel</name>
    <dbReference type="NCBI Taxonomy" id="43700"/>
    <lineage>
        <taxon>Eukaryota</taxon>
        <taxon>Metazoa</taxon>
        <taxon>Chordata</taxon>
        <taxon>Craniata</taxon>
        <taxon>Vertebrata</taxon>
        <taxon>Euteleostomi</taxon>
        <taxon>Actinopterygii</taxon>
        <taxon>Neopterygii</taxon>
        <taxon>Teleostei</taxon>
        <taxon>Neoteleostei</taxon>
        <taxon>Acanthomorphata</taxon>
        <taxon>Anabantaria</taxon>
        <taxon>Synbranchiformes</taxon>
        <taxon>Synbranchidae</taxon>
        <taxon>Monopterus</taxon>
    </lineage>
</organism>
<proteinExistence type="inferred from homology"/>
<dbReference type="Proteomes" id="UP000261600">
    <property type="component" value="Unplaced"/>
</dbReference>
<keyword evidence="7" id="KW-0067">ATP-binding</keyword>
<dbReference type="PROSITE" id="PS50011">
    <property type="entry name" value="PROTEIN_KINASE_DOM"/>
    <property type="match status" value="1"/>
</dbReference>
<evidence type="ECO:0000259" key="10">
    <source>
        <dbReference type="PROSITE" id="PS50011"/>
    </source>
</evidence>
<dbReference type="PANTHER" id="PTHR22984">
    <property type="entry name" value="SERINE/THREONINE-PROTEIN KINASE PIM"/>
    <property type="match status" value="1"/>
</dbReference>
<keyword evidence="3" id="KW-0723">Serine/threonine-protein kinase</keyword>
<accession>A0A3Q3K4N1</accession>
<dbReference type="Ensembl" id="ENSMALT00000028398.1">
    <property type="protein sequence ID" value="ENSMALP00000027885.1"/>
    <property type="gene ID" value="ENSMALG00000019296.1"/>
</dbReference>
<dbReference type="EC" id="2.7.11.1" evidence="2"/>
<evidence type="ECO:0000313" key="12">
    <source>
        <dbReference type="Proteomes" id="UP000261600"/>
    </source>
</evidence>
<dbReference type="PANTHER" id="PTHR22984:SF24">
    <property type="entry name" value="SERINE_THREONINE-PROTEIN KINASE"/>
    <property type="match status" value="1"/>
</dbReference>
<keyword evidence="4" id="KW-0808">Transferase</keyword>
<sequence length="296" mass="33917">MRSELEYSRSKHVSASDLDVLIQECPSSQVRPPWHRCVVGPECPGVRLCDGKEVAVKICYCRRCQELSLLRGKWVPTEIVMLDRIAVLSFDGVIHMLDYYREPDCWLIVMEKPKVSDFMIQILEVVSHCHDRGVIHMDIKDENILVDLSTGRLKLIYFGSAHLISDEAYNRFYGTVIYGPPELISSEGLYCARFAEVWSLGTLLYIMVHRDGPFRDKREILQGRLCLKDELSDDCKDLMSQCLRRKPEDRPTLEEMFVYPWVSDNKYARLAKWSSSGDETPCVCKTPPGGAELGIC</sequence>
<evidence type="ECO:0000256" key="8">
    <source>
        <dbReference type="ARBA" id="ARBA00047899"/>
    </source>
</evidence>
<evidence type="ECO:0000256" key="7">
    <source>
        <dbReference type="ARBA" id="ARBA00022840"/>
    </source>
</evidence>
<dbReference type="InterPro" id="IPR011009">
    <property type="entry name" value="Kinase-like_dom_sf"/>
</dbReference>
<dbReference type="PROSITE" id="PS00108">
    <property type="entry name" value="PROTEIN_KINASE_ST"/>
    <property type="match status" value="1"/>
</dbReference>
<dbReference type="Pfam" id="PF00069">
    <property type="entry name" value="Pkinase"/>
    <property type="match status" value="1"/>
</dbReference>
<dbReference type="GO" id="GO:0004674">
    <property type="term" value="F:protein serine/threonine kinase activity"/>
    <property type="evidence" value="ECO:0007669"/>
    <property type="project" value="UniProtKB-KW"/>
</dbReference>
<dbReference type="GO" id="GO:0005524">
    <property type="term" value="F:ATP binding"/>
    <property type="evidence" value="ECO:0007669"/>
    <property type="project" value="UniProtKB-KW"/>
</dbReference>
<keyword evidence="12" id="KW-1185">Reference proteome</keyword>
<feature type="domain" description="Protein kinase" evidence="10">
    <location>
        <begin position="1"/>
        <end position="262"/>
    </location>
</feature>
<keyword evidence="6" id="KW-0418">Kinase</keyword>
<dbReference type="GO" id="GO:0005737">
    <property type="term" value="C:cytoplasm"/>
    <property type="evidence" value="ECO:0007669"/>
    <property type="project" value="TreeGrafter"/>
</dbReference>
<dbReference type="SMART" id="SM00220">
    <property type="entry name" value="S_TKc"/>
    <property type="match status" value="1"/>
</dbReference>
<dbReference type="InterPro" id="IPR000719">
    <property type="entry name" value="Prot_kinase_dom"/>
</dbReference>
<dbReference type="AlphaFoldDB" id="A0A3Q3K4N1"/>
<dbReference type="InterPro" id="IPR008271">
    <property type="entry name" value="Ser/Thr_kinase_AS"/>
</dbReference>
<reference evidence="11" key="2">
    <citation type="submission" date="2025-09" db="UniProtKB">
        <authorList>
            <consortium name="Ensembl"/>
        </authorList>
    </citation>
    <scope>IDENTIFICATION</scope>
</reference>
<dbReference type="Gene3D" id="3.30.200.20">
    <property type="entry name" value="Phosphorylase Kinase, domain 1"/>
    <property type="match status" value="1"/>
</dbReference>
<comment type="catalytic activity">
    <reaction evidence="8">
        <text>L-threonyl-[protein] + ATP = O-phospho-L-threonyl-[protein] + ADP + H(+)</text>
        <dbReference type="Rhea" id="RHEA:46608"/>
        <dbReference type="Rhea" id="RHEA-COMP:11060"/>
        <dbReference type="Rhea" id="RHEA-COMP:11605"/>
        <dbReference type="ChEBI" id="CHEBI:15378"/>
        <dbReference type="ChEBI" id="CHEBI:30013"/>
        <dbReference type="ChEBI" id="CHEBI:30616"/>
        <dbReference type="ChEBI" id="CHEBI:61977"/>
        <dbReference type="ChEBI" id="CHEBI:456216"/>
        <dbReference type="EC" id="2.7.11.1"/>
    </reaction>
</comment>
<dbReference type="InterPro" id="IPR051138">
    <property type="entry name" value="PIM_Ser/Thr_kinase"/>
</dbReference>
<evidence type="ECO:0000256" key="6">
    <source>
        <dbReference type="ARBA" id="ARBA00022777"/>
    </source>
</evidence>
<evidence type="ECO:0000256" key="3">
    <source>
        <dbReference type="ARBA" id="ARBA00022527"/>
    </source>
</evidence>
<evidence type="ECO:0000256" key="9">
    <source>
        <dbReference type="ARBA" id="ARBA00048679"/>
    </source>
</evidence>
<evidence type="ECO:0000256" key="2">
    <source>
        <dbReference type="ARBA" id="ARBA00012513"/>
    </source>
</evidence>
<evidence type="ECO:0000313" key="11">
    <source>
        <dbReference type="Ensembl" id="ENSMALP00000027885.1"/>
    </source>
</evidence>
<comment type="catalytic activity">
    <reaction evidence="9">
        <text>L-seryl-[protein] + ATP = O-phospho-L-seryl-[protein] + ADP + H(+)</text>
        <dbReference type="Rhea" id="RHEA:17989"/>
        <dbReference type="Rhea" id="RHEA-COMP:9863"/>
        <dbReference type="Rhea" id="RHEA-COMP:11604"/>
        <dbReference type="ChEBI" id="CHEBI:15378"/>
        <dbReference type="ChEBI" id="CHEBI:29999"/>
        <dbReference type="ChEBI" id="CHEBI:30616"/>
        <dbReference type="ChEBI" id="CHEBI:83421"/>
        <dbReference type="ChEBI" id="CHEBI:456216"/>
        <dbReference type="EC" id="2.7.11.1"/>
    </reaction>
</comment>
<evidence type="ECO:0000256" key="1">
    <source>
        <dbReference type="ARBA" id="ARBA00005505"/>
    </source>
</evidence>
<keyword evidence="5" id="KW-0547">Nucleotide-binding</keyword>
<protein>
    <recommendedName>
        <fullName evidence="2">non-specific serine/threonine protein kinase</fullName>
        <ecNumber evidence="2">2.7.11.1</ecNumber>
    </recommendedName>
</protein>
<comment type="similarity">
    <text evidence="1">Belongs to the protein kinase superfamily. CAMK Ser/Thr protein kinase family. PIM subfamily.</text>
</comment>
<evidence type="ECO:0000256" key="4">
    <source>
        <dbReference type="ARBA" id="ARBA00022679"/>
    </source>
</evidence>
<reference evidence="11" key="1">
    <citation type="submission" date="2025-08" db="UniProtKB">
        <authorList>
            <consortium name="Ensembl"/>
        </authorList>
    </citation>
    <scope>IDENTIFICATION</scope>
</reference>